<protein>
    <recommendedName>
        <fullName evidence="4">F-box domain-containing protein</fullName>
    </recommendedName>
</protein>
<dbReference type="AlphaFoldDB" id="A0A6A6S465"/>
<evidence type="ECO:0000313" key="3">
    <source>
        <dbReference type="Proteomes" id="UP000799753"/>
    </source>
</evidence>
<feature type="region of interest" description="Disordered" evidence="1">
    <location>
        <begin position="280"/>
        <end position="302"/>
    </location>
</feature>
<name>A0A6A6S465_9PLEO</name>
<gene>
    <name evidence="2" type="ORF">P280DRAFT_549718</name>
</gene>
<organism evidence="2 3">
    <name type="scientific">Massarina eburnea CBS 473.64</name>
    <dbReference type="NCBI Taxonomy" id="1395130"/>
    <lineage>
        <taxon>Eukaryota</taxon>
        <taxon>Fungi</taxon>
        <taxon>Dikarya</taxon>
        <taxon>Ascomycota</taxon>
        <taxon>Pezizomycotina</taxon>
        <taxon>Dothideomycetes</taxon>
        <taxon>Pleosporomycetidae</taxon>
        <taxon>Pleosporales</taxon>
        <taxon>Massarineae</taxon>
        <taxon>Massarinaceae</taxon>
        <taxon>Massarina</taxon>
    </lineage>
</organism>
<dbReference type="EMBL" id="MU006784">
    <property type="protein sequence ID" value="KAF2640944.1"/>
    <property type="molecule type" value="Genomic_DNA"/>
</dbReference>
<evidence type="ECO:0000256" key="1">
    <source>
        <dbReference type="SAM" id="MobiDB-lite"/>
    </source>
</evidence>
<evidence type="ECO:0008006" key="4">
    <source>
        <dbReference type="Google" id="ProtNLM"/>
    </source>
</evidence>
<reference evidence="2" key="1">
    <citation type="journal article" date="2020" name="Stud. Mycol.">
        <title>101 Dothideomycetes genomes: a test case for predicting lifestyles and emergence of pathogens.</title>
        <authorList>
            <person name="Haridas S."/>
            <person name="Albert R."/>
            <person name="Binder M."/>
            <person name="Bloem J."/>
            <person name="Labutti K."/>
            <person name="Salamov A."/>
            <person name="Andreopoulos B."/>
            <person name="Baker S."/>
            <person name="Barry K."/>
            <person name="Bills G."/>
            <person name="Bluhm B."/>
            <person name="Cannon C."/>
            <person name="Castanera R."/>
            <person name="Culley D."/>
            <person name="Daum C."/>
            <person name="Ezra D."/>
            <person name="Gonzalez J."/>
            <person name="Henrissat B."/>
            <person name="Kuo A."/>
            <person name="Liang C."/>
            <person name="Lipzen A."/>
            <person name="Lutzoni F."/>
            <person name="Magnuson J."/>
            <person name="Mondo S."/>
            <person name="Nolan M."/>
            <person name="Ohm R."/>
            <person name="Pangilinan J."/>
            <person name="Park H.-J."/>
            <person name="Ramirez L."/>
            <person name="Alfaro M."/>
            <person name="Sun H."/>
            <person name="Tritt A."/>
            <person name="Yoshinaga Y."/>
            <person name="Zwiers L.-H."/>
            <person name="Turgeon B."/>
            <person name="Goodwin S."/>
            <person name="Spatafora J."/>
            <person name="Crous P."/>
            <person name="Grigoriev I."/>
        </authorList>
    </citation>
    <scope>NUCLEOTIDE SEQUENCE</scope>
    <source>
        <strain evidence="2">CBS 473.64</strain>
    </source>
</reference>
<dbReference type="PANTHER" id="PTHR38790:SF4">
    <property type="entry name" value="2EXR DOMAIN-CONTAINING PROTEIN"/>
    <property type="match status" value="1"/>
</dbReference>
<dbReference type="Proteomes" id="UP000799753">
    <property type="component" value="Unassembled WGS sequence"/>
</dbReference>
<accession>A0A6A6S465</accession>
<dbReference type="OrthoDB" id="72726at2759"/>
<evidence type="ECO:0000313" key="2">
    <source>
        <dbReference type="EMBL" id="KAF2640944.1"/>
    </source>
</evidence>
<keyword evidence="3" id="KW-1185">Reference proteome</keyword>
<sequence length="342" mass="39161">MDEPCHLLRLPRELRDEIYSSLFNSTHLSYRRRDTSKAAIKASVYITHTTNTLALLRTCRQINAETRDTWIKRVTFVFDDQHAAIQKLASLPTTTVSQIRKVLMFDNGISWHLYDTNQGTWPNTLLLSMFISFIPGIHLDTLTIFDDRSRQPTMNLLQSWSTLSSGWRTLRFIRPDLECLYVGENAARYRSIVQTAERYDTDVRAFLARTPSVPGCSMTYTACEHVPILRADAREEVTAVGITALSQATFDGLAYDDHMPIEMWYRAVLFVVKRRERENGDVRSGNRAHAQGKTVEKPTFSSFTTEKSSQALNKYLADPESFFEEAAVARRSAGEFSEYIEM</sequence>
<dbReference type="PANTHER" id="PTHR38790">
    <property type="entry name" value="2EXR DOMAIN-CONTAINING PROTEIN-RELATED"/>
    <property type="match status" value="1"/>
</dbReference>
<proteinExistence type="predicted"/>